<evidence type="ECO:0000313" key="3">
    <source>
        <dbReference type="Proteomes" id="UP000626109"/>
    </source>
</evidence>
<dbReference type="PANTHER" id="PTHR10562">
    <property type="entry name" value="SMALL UBIQUITIN-RELATED MODIFIER"/>
    <property type="match status" value="1"/>
</dbReference>
<proteinExistence type="predicted"/>
<reference evidence="2" key="1">
    <citation type="submission" date="2021-02" db="EMBL/GenBank/DDBJ databases">
        <authorList>
            <person name="Dougan E. K."/>
            <person name="Rhodes N."/>
            <person name="Thang M."/>
            <person name="Chan C."/>
        </authorList>
    </citation>
    <scope>NUCLEOTIDE SEQUENCE</scope>
</reference>
<dbReference type="Proteomes" id="UP000626109">
    <property type="component" value="Unassembled WGS sequence"/>
</dbReference>
<feature type="region of interest" description="Disordered" evidence="1">
    <location>
        <begin position="88"/>
        <end position="126"/>
    </location>
</feature>
<dbReference type="EMBL" id="CAJNNW010011406">
    <property type="protein sequence ID" value="CAE8653152.1"/>
    <property type="molecule type" value="Genomic_DNA"/>
</dbReference>
<protein>
    <recommendedName>
        <fullName evidence="4">Ubiquitin-like domain-containing protein</fullName>
    </recommendedName>
</protein>
<feature type="region of interest" description="Disordered" evidence="1">
    <location>
        <begin position="138"/>
        <end position="193"/>
    </location>
</feature>
<comment type="caution">
    <text evidence="2">The sequence shown here is derived from an EMBL/GenBank/DDBJ whole genome shotgun (WGS) entry which is preliminary data.</text>
</comment>
<evidence type="ECO:0008006" key="4">
    <source>
        <dbReference type="Google" id="ProtNLM"/>
    </source>
</evidence>
<dbReference type="CDD" id="cd01763">
    <property type="entry name" value="Ubl_SUMO_like"/>
    <property type="match status" value="1"/>
</dbReference>
<evidence type="ECO:0000313" key="2">
    <source>
        <dbReference type="EMBL" id="CAE8653152.1"/>
    </source>
</evidence>
<gene>
    <name evidence="2" type="ORF">PGLA2088_LOCUS10188</name>
</gene>
<feature type="compositionally biased region" description="Polar residues" evidence="1">
    <location>
        <begin position="154"/>
        <end position="168"/>
    </location>
</feature>
<feature type="compositionally biased region" description="Low complexity" evidence="1">
    <location>
        <begin position="99"/>
        <end position="126"/>
    </location>
</feature>
<accession>A0A813IQD2</accession>
<dbReference type="AlphaFoldDB" id="A0A813IQD2"/>
<organism evidence="2 3">
    <name type="scientific">Polarella glacialis</name>
    <name type="common">Dinoflagellate</name>
    <dbReference type="NCBI Taxonomy" id="89957"/>
    <lineage>
        <taxon>Eukaryota</taxon>
        <taxon>Sar</taxon>
        <taxon>Alveolata</taxon>
        <taxon>Dinophyceae</taxon>
        <taxon>Suessiales</taxon>
        <taxon>Suessiaceae</taxon>
        <taxon>Polarella</taxon>
    </lineage>
</organism>
<feature type="non-terminal residue" evidence="2">
    <location>
        <position position="1"/>
    </location>
</feature>
<dbReference type="Gene3D" id="3.10.20.90">
    <property type="entry name" value="Phosphatidylinositol 3-kinase Catalytic Subunit, Chain A, domain 1"/>
    <property type="match status" value="1"/>
</dbReference>
<sequence>MAEKSIQIQVIASGDNGDTAMNFRMSTGTEFSKMMDAWCTHHGAPSGKVKFLLAGRELGRQDTPQSAFGPGLGLFLLPCWQLGNGPPPQIRAVPKRRAPALAAPKQRASRPDGGAAPALLRGGAPPTQLEEGLLRLRPLQRAPPPPPEDDAVSISASEDTESPSSDVSNGAPRSPVLLKQQQRQGVTPGIDTDAIDRKSDVRFRVVAKTVEECDNTMSFSMARDTPMGRLMMAWCNAQRLGPDAALFRIGDHELTVIDTPMSLAVNSVISEHLVGFTPGPRFRSDLDQSLKAEEVEEGLIVAFWALRAECISHECSDKEHSKCAEARSFILVRSLENAYPDGSVGQERTARHLFEALDRGAGVVAIEQVCRRWPGSRPQSPELLRLLLRLASSSPSEDLSSGRQAESLAWPQFRAAMRLWRSLPGPDHMPSSLRSYMMRSVAEASTGLVMALAAAEATCFVCASAGDASVGEAWTQLAAVGGVGCILALLPLDSSSMQPQLLQEWDEGHPAIVNL</sequence>
<name>A0A813IQD2_POLGL</name>
<evidence type="ECO:0000256" key="1">
    <source>
        <dbReference type="SAM" id="MobiDB-lite"/>
    </source>
</evidence>